<dbReference type="Proteomes" id="UP000828390">
    <property type="component" value="Unassembled WGS sequence"/>
</dbReference>
<evidence type="ECO:0000313" key="2">
    <source>
        <dbReference type="Proteomes" id="UP000828390"/>
    </source>
</evidence>
<reference evidence="1" key="1">
    <citation type="journal article" date="2019" name="bioRxiv">
        <title>The Genome of the Zebra Mussel, Dreissena polymorpha: A Resource for Invasive Species Research.</title>
        <authorList>
            <person name="McCartney M.A."/>
            <person name="Auch B."/>
            <person name="Kono T."/>
            <person name="Mallez S."/>
            <person name="Zhang Y."/>
            <person name="Obille A."/>
            <person name="Becker A."/>
            <person name="Abrahante J.E."/>
            <person name="Garbe J."/>
            <person name="Badalamenti J.P."/>
            <person name="Herman A."/>
            <person name="Mangelson H."/>
            <person name="Liachko I."/>
            <person name="Sullivan S."/>
            <person name="Sone E.D."/>
            <person name="Koren S."/>
            <person name="Silverstein K.A.T."/>
            <person name="Beckman K.B."/>
            <person name="Gohl D.M."/>
        </authorList>
    </citation>
    <scope>NUCLEOTIDE SEQUENCE</scope>
    <source>
        <strain evidence="1">Duluth1</strain>
        <tissue evidence="1">Whole animal</tissue>
    </source>
</reference>
<dbReference type="AlphaFoldDB" id="A0A9D4KQ79"/>
<reference evidence="1" key="2">
    <citation type="submission" date="2020-11" db="EMBL/GenBank/DDBJ databases">
        <authorList>
            <person name="McCartney M.A."/>
            <person name="Auch B."/>
            <person name="Kono T."/>
            <person name="Mallez S."/>
            <person name="Becker A."/>
            <person name="Gohl D.M."/>
            <person name="Silverstein K.A.T."/>
            <person name="Koren S."/>
            <person name="Bechman K.B."/>
            <person name="Herman A."/>
            <person name="Abrahante J.E."/>
            <person name="Garbe J."/>
        </authorList>
    </citation>
    <scope>NUCLEOTIDE SEQUENCE</scope>
    <source>
        <strain evidence="1">Duluth1</strain>
        <tissue evidence="1">Whole animal</tissue>
    </source>
</reference>
<proteinExistence type="predicted"/>
<name>A0A9D4KQ79_DREPO</name>
<comment type="caution">
    <text evidence="1">The sequence shown here is derived from an EMBL/GenBank/DDBJ whole genome shotgun (WGS) entry which is preliminary data.</text>
</comment>
<evidence type="ECO:0008006" key="3">
    <source>
        <dbReference type="Google" id="ProtNLM"/>
    </source>
</evidence>
<gene>
    <name evidence="1" type="ORF">DPMN_117291</name>
</gene>
<evidence type="ECO:0000313" key="1">
    <source>
        <dbReference type="EMBL" id="KAH3843760.1"/>
    </source>
</evidence>
<accession>A0A9D4KQ79</accession>
<organism evidence="1 2">
    <name type="scientific">Dreissena polymorpha</name>
    <name type="common">Zebra mussel</name>
    <name type="synonym">Mytilus polymorpha</name>
    <dbReference type="NCBI Taxonomy" id="45954"/>
    <lineage>
        <taxon>Eukaryota</taxon>
        <taxon>Metazoa</taxon>
        <taxon>Spiralia</taxon>
        <taxon>Lophotrochozoa</taxon>
        <taxon>Mollusca</taxon>
        <taxon>Bivalvia</taxon>
        <taxon>Autobranchia</taxon>
        <taxon>Heteroconchia</taxon>
        <taxon>Euheterodonta</taxon>
        <taxon>Imparidentia</taxon>
        <taxon>Neoheterodontei</taxon>
        <taxon>Myida</taxon>
        <taxon>Dreissenoidea</taxon>
        <taxon>Dreissenidae</taxon>
        <taxon>Dreissena</taxon>
    </lineage>
</organism>
<dbReference type="EMBL" id="JAIWYP010000004">
    <property type="protein sequence ID" value="KAH3843760.1"/>
    <property type="molecule type" value="Genomic_DNA"/>
</dbReference>
<protein>
    <recommendedName>
        <fullName evidence="3">DDE-1 domain-containing protein</fullName>
    </recommendedName>
</protein>
<keyword evidence="2" id="KW-1185">Reference proteome</keyword>
<sequence>MFNFEKSYRLYCRTRGLPTACQTHGNSWTEYIDHELFQTWFIKGFLSQCWRARPVVMIMDNHDAHISLPVIEAARAKDVALIGFPDIPRTSCNRRI</sequence>